<evidence type="ECO:0000259" key="8">
    <source>
        <dbReference type="Pfam" id="PF01490"/>
    </source>
</evidence>
<dbReference type="GO" id="GO:0005774">
    <property type="term" value="C:vacuolar membrane"/>
    <property type="evidence" value="ECO:0007669"/>
    <property type="project" value="TreeGrafter"/>
</dbReference>
<accession>A0A427YDM7</accession>
<feature type="transmembrane region" description="Helical" evidence="7">
    <location>
        <begin position="697"/>
        <end position="714"/>
    </location>
</feature>
<feature type="transmembrane region" description="Helical" evidence="7">
    <location>
        <begin position="418"/>
        <end position="445"/>
    </location>
</feature>
<gene>
    <name evidence="9" type="primary">AVT3</name>
    <name evidence="9" type="ORF">EHS25_002342</name>
</gene>
<feature type="transmembrane region" description="Helical" evidence="7">
    <location>
        <begin position="720"/>
        <end position="741"/>
    </location>
</feature>
<dbReference type="OrthoDB" id="1684102at2759"/>
<dbReference type="InterPro" id="IPR013057">
    <property type="entry name" value="AA_transpt_TM"/>
</dbReference>
<keyword evidence="5 7" id="KW-0472">Membrane</keyword>
<evidence type="ECO:0000256" key="6">
    <source>
        <dbReference type="SAM" id="MobiDB-lite"/>
    </source>
</evidence>
<dbReference type="PANTHER" id="PTHR22950">
    <property type="entry name" value="AMINO ACID TRANSPORTER"/>
    <property type="match status" value="1"/>
</dbReference>
<keyword evidence="10" id="KW-1185">Reference proteome</keyword>
<evidence type="ECO:0000313" key="9">
    <source>
        <dbReference type="EMBL" id="RSH89230.1"/>
    </source>
</evidence>
<feature type="region of interest" description="Disordered" evidence="6">
    <location>
        <begin position="353"/>
        <end position="372"/>
    </location>
</feature>
<dbReference type="PANTHER" id="PTHR22950:SF666">
    <property type="entry name" value="VACUOLAR AMINO ACID TRANSPORTER 4"/>
    <property type="match status" value="1"/>
</dbReference>
<feature type="transmembrane region" description="Helical" evidence="7">
    <location>
        <begin position="608"/>
        <end position="631"/>
    </location>
</feature>
<dbReference type="STRING" id="1890683.A0A427YDM7"/>
<name>A0A427YDM7_9TREE</name>
<evidence type="ECO:0000256" key="7">
    <source>
        <dbReference type="SAM" id="Phobius"/>
    </source>
</evidence>
<feature type="transmembrane region" description="Helical" evidence="7">
    <location>
        <begin position="651"/>
        <end position="676"/>
    </location>
</feature>
<feature type="transmembrane region" description="Helical" evidence="7">
    <location>
        <begin position="509"/>
        <end position="526"/>
    </location>
</feature>
<dbReference type="AlphaFoldDB" id="A0A427YDM7"/>
<evidence type="ECO:0000256" key="4">
    <source>
        <dbReference type="ARBA" id="ARBA00022989"/>
    </source>
</evidence>
<sequence length="796" mass="84243">MASPRQVPGTGAGAGAGDSKQPRQSAAPSQSTASPHPTDPSPAQVGTPPAIPNIPPRAVSGSSVAPRSFSTSLKQGSLVRDAISRGMAASPSQPASRPSIDNLGSKLSPTPGNSASALTAALGGSPASASGPGQPSSSEAEPLSRKGSLSPLVRPANSRGESGASTPRPGDSSFSNIAGIPDEQKAKVLRRHLVSAEERGGSSSKDNTPAGPSPGDASPTDEHGNYAMQGGGSAATPAGESGVSYGATSSRSRAEDEQFPIPYDAPGGDVTHDLYKWQNDHRPRPNRSASFSHVPLDRSAILDPTLAHIKEPGGFRRNFVVTRAQEQGLEPPSVVRNVVDFLFLYGHFAGEDLGEEDEDEEEEEEGFPTLAEAERGAAYARAPLSPEILERALRRAPSGERAPLLGARAPSKTRHKPFFNGGIVFSTIVLLAIAMISLWSFLLLTKTYLVVPGSFGDIGGALYGNYMRLTILASIAFSQIGFVAAYTIFIAENMQAFVLAVTDCRTYIATRYLIFAQLIIFMPLAMIRNLAKLSGTALVADAFILIGLIYIGGNETAMLTKRGIAEVQLFNKDSFPLLIGTAVFAFEGIGLVIPITESMREPQKFPRALTGVMFAISFLFAGAGVLGYAAYGKDIQTVVIVNLPQEDKFVQAVQFLYSVAILLSTPLQLFPAVRIMENGLFSKSGKHNPSVKWQKNVFRGAVVVFCSLLSWAGSSELDKFVALVGSFACIPLCFIYPPLLHLRACAHTRKAKILDWTLIIFGVVVGVYTTAQTVGSLFEPGDGPPKFGKCEVPQGL</sequence>
<comment type="similarity">
    <text evidence="2">Belongs to the amino acid/polyamine transporter 2 family.</text>
</comment>
<evidence type="ECO:0000256" key="2">
    <source>
        <dbReference type="ARBA" id="ARBA00008066"/>
    </source>
</evidence>
<feature type="transmembrane region" description="Helical" evidence="7">
    <location>
        <begin position="466"/>
        <end position="489"/>
    </location>
</feature>
<feature type="transmembrane region" description="Helical" evidence="7">
    <location>
        <begin position="533"/>
        <end position="553"/>
    </location>
</feature>
<feature type="compositionally biased region" description="Acidic residues" evidence="6">
    <location>
        <begin position="353"/>
        <end position="366"/>
    </location>
</feature>
<proteinExistence type="inferred from homology"/>
<feature type="transmembrane region" description="Helical" evidence="7">
    <location>
        <begin position="753"/>
        <end position="771"/>
    </location>
</feature>
<organism evidence="9 10">
    <name type="scientific">Saitozyma podzolica</name>
    <dbReference type="NCBI Taxonomy" id="1890683"/>
    <lineage>
        <taxon>Eukaryota</taxon>
        <taxon>Fungi</taxon>
        <taxon>Dikarya</taxon>
        <taxon>Basidiomycota</taxon>
        <taxon>Agaricomycotina</taxon>
        <taxon>Tremellomycetes</taxon>
        <taxon>Tremellales</taxon>
        <taxon>Trimorphomycetaceae</taxon>
        <taxon>Saitozyma</taxon>
    </lineage>
</organism>
<feature type="compositionally biased region" description="Low complexity" evidence="6">
    <location>
        <begin position="114"/>
        <end position="141"/>
    </location>
</feature>
<feature type="domain" description="Amino acid transporter transmembrane" evidence="8">
    <location>
        <begin position="418"/>
        <end position="774"/>
    </location>
</feature>
<evidence type="ECO:0000256" key="5">
    <source>
        <dbReference type="ARBA" id="ARBA00023136"/>
    </source>
</evidence>
<reference evidence="9 10" key="1">
    <citation type="submission" date="2018-11" db="EMBL/GenBank/DDBJ databases">
        <title>Genome sequence of Saitozyma podzolica DSM 27192.</title>
        <authorList>
            <person name="Aliyu H."/>
            <person name="Gorte O."/>
            <person name="Ochsenreither K."/>
        </authorList>
    </citation>
    <scope>NUCLEOTIDE SEQUENCE [LARGE SCALE GENOMIC DNA]</scope>
    <source>
        <strain evidence="9 10">DSM 27192</strain>
    </source>
</reference>
<feature type="region of interest" description="Disordered" evidence="6">
    <location>
        <begin position="1"/>
        <end position="267"/>
    </location>
</feature>
<feature type="compositionally biased region" description="Polar residues" evidence="6">
    <location>
        <begin position="60"/>
        <end position="75"/>
    </location>
</feature>
<comment type="caution">
    <text evidence="9">The sequence shown here is derived from an EMBL/GenBank/DDBJ whole genome shotgun (WGS) entry which is preliminary data.</text>
</comment>
<evidence type="ECO:0000256" key="1">
    <source>
        <dbReference type="ARBA" id="ARBA00004141"/>
    </source>
</evidence>
<keyword evidence="4 7" id="KW-1133">Transmembrane helix</keyword>
<comment type="subcellular location">
    <subcellularLocation>
        <location evidence="1">Membrane</location>
        <topology evidence="1">Multi-pass membrane protein</topology>
    </subcellularLocation>
</comment>
<dbReference type="EMBL" id="RSCD01000014">
    <property type="protein sequence ID" value="RSH89230.1"/>
    <property type="molecule type" value="Genomic_DNA"/>
</dbReference>
<protein>
    <submittedName>
        <fullName evidence="9">Neutral amino acid transporter</fullName>
    </submittedName>
</protein>
<dbReference type="Proteomes" id="UP000279259">
    <property type="component" value="Unassembled WGS sequence"/>
</dbReference>
<keyword evidence="3 7" id="KW-0812">Transmembrane</keyword>
<feature type="transmembrane region" description="Helical" evidence="7">
    <location>
        <begin position="575"/>
        <end position="596"/>
    </location>
</feature>
<evidence type="ECO:0000313" key="10">
    <source>
        <dbReference type="Proteomes" id="UP000279259"/>
    </source>
</evidence>
<feature type="compositionally biased region" description="Low complexity" evidence="6">
    <location>
        <begin position="22"/>
        <end position="35"/>
    </location>
</feature>
<evidence type="ECO:0000256" key="3">
    <source>
        <dbReference type="ARBA" id="ARBA00022692"/>
    </source>
</evidence>
<feature type="compositionally biased region" description="Low complexity" evidence="6">
    <location>
        <begin position="88"/>
        <end position="99"/>
    </location>
</feature>
<dbReference type="Pfam" id="PF01490">
    <property type="entry name" value="Aa_trans"/>
    <property type="match status" value="1"/>
</dbReference>
<dbReference type="GO" id="GO:0015179">
    <property type="term" value="F:L-amino acid transmembrane transporter activity"/>
    <property type="evidence" value="ECO:0007669"/>
    <property type="project" value="TreeGrafter"/>
</dbReference>